<dbReference type="EMBL" id="JAATVY010000022">
    <property type="protein sequence ID" value="NJC72876.1"/>
    <property type="molecule type" value="Genomic_DNA"/>
</dbReference>
<comment type="similarity">
    <text evidence="1">Belongs to the cytidine and deoxycytidylate deaminase family.</text>
</comment>
<protein>
    <submittedName>
        <fullName evidence="6">Deoxycytidylate deaminase</fullName>
    </submittedName>
</protein>
<gene>
    <name evidence="6" type="ORF">HC031_24605</name>
</gene>
<dbReference type="PROSITE" id="PS51747">
    <property type="entry name" value="CYT_DCMP_DEAMINASES_2"/>
    <property type="match status" value="1"/>
</dbReference>
<dbReference type="SUPFAM" id="SSF53927">
    <property type="entry name" value="Cytidine deaminase-like"/>
    <property type="match status" value="1"/>
</dbReference>
<dbReference type="InterPro" id="IPR002125">
    <property type="entry name" value="CMP_dCMP_dom"/>
</dbReference>
<dbReference type="Pfam" id="PF00383">
    <property type="entry name" value="dCMP_cyt_deam_1"/>
    <property type="match status" value="1"/>
</dbReference>
<comment type="caution">
    <text evidence="6">The sequence shown here is derived from an EMBL/GenBank/DDBJ whole genome shotgun (WGS) entry which is preliminary data.</text>
</comment>
<dbReference type="PANTHER" id="PTHR11086:SF18">
    <property type="entry name" value="DEOXYCYTIDYLATE DEAMINASE"/>
    <property type="match status" value="1"/>
</dbReference>
<dbReference type="InterPro" id="IPR016192">
    <property type="entry name" value="APOBEC/CMP_deaminase_Zn-bd"/>
</dbReference>
<keyword evidence="4" id="KW-0862">Zinc</keyword>
<proteinExistence type="inferred from homology"/>
<dbReference type="PROSITE" id="PS00903">
    <property type="entry name" value="CYT_DCMP_DEAMINASES_1"/>
    <property type="match status" value="1"/>
</dbReference>
<feature type="domain" description="CMP/dCMP-type deaminase" evidence="5">
    <location>
        <begin position="132"/>
        <end position="268"/>
    </location>
</feature>
<evidence type="ECO:0000256" key="2">
    <source>
        <dbReference type="ARBA" id="ARBA00022723"/>
    </source>
</evidence>
<evidence type="ECO:0000259" key="5">
    <source>
        <dbReference type="PROSITE" id="PS51747"/>
    </source>
</evidence>
<keyword evidence="7" id="KW-1185">Reference proteome</keyword>
<evidence type="ECO:0000313" key="7">
    <source>
        <dbReference type="Proteomes" id="UP000722989"/>
    </source>
</evidence>
<evidence type="ECO:0000256" key="1">
    <source>
        <dbReference type="ARBA" id="ARBA00006576"/>
    </source>
</evidence>
<keyword evidence="2" id="KW-0479">Metal-binding</keyword>
<dbReference type="Proteomes" id="UP000722989">
    <property type="component" value="Unassembled WGS sequence"/>
</dbReference>
<accession>A0ABX0Y3C2</accession>
<name>A0ABX0Y3C2_9ACTN</name>
<evidence type="ECO:0000256" key="4">
    <source>
        <dbReference type="ARBA" id="ARBA00022833"/>
    </source>
</evidence>
<sequence length="281" mass="30838">MKQLLLYLPVLHAGYEAFLTRHRDAAEVLLLGRGFAERFPALRKDIRALTPERAAAYLRATGTPATVVEPDGLRTAVTADTLVVPDEEIMRELVDRHELQGVIFERTFLRWDRPWAQAEKPADYDGTVATDEVSRELTRLAVVEAQHSSDWWRQVGAVAVRDGKVLGTAYNRHHPTEYAPYLDGDPRNEFHRGLRPDLSTAQHAEAAIVARAAREGVSLAGADLYVSTFPCPACARLVAEAGFTRCYFAGPYAMLDGDGVLRAAGVELIWVDLSPGAGGSS</sequence>
<organism evidence="6 7">
    <name type="scientific">Planosporangium thailandense</name>
    <dbReference type="NCBI Taxonomy" id="765197"/>
    <lineage>
        <taxon>Bacteria</taxon>
        <taxon>Bacillati</taxon>
        <taxon>Actinomycetota</taxon>
        <taxon>Actinomycetes</taxon>
        <taxon>Micromonosporales</taxon>
        <taxon>Micromonosporaceae</taxon>
        <taxon>Planosporangium</taxon>
    </lineage>
</organism>
<reference evidence="6 7" key="1">
    <citation type="submission" date="2020-03" db="EMBL/GenBank/DDBJ databases">
        <title>WGS of the type strain of Planosporangium spp.</title>
        <authorList>
            <person name="Thawai C."/>
        </authorList>
    </citation>
    <scope>NUCLEOTIDE SEQUENCE [LARGE SCALE GENOMIC DNA]</scope>
    <source>
        <strain evidence="6 7">TBRC 5610</strain>
    </source>
</reference>
<dbReference type="Gene3D" id="3.40.140.10">
    <property type="entry name" value="Cytidine Deaminase, domain 2"/>
    <property type="match status" value="1"/>
</dbReference>
<evidence type="ECO:0000313" key="6">
    <source>
        <dbReference type="EMBL" id="NJC72876.1"/>
    </source>
</evidence>
<dbReference type="InterPro" id="IPR016193">
    <property type="entry name" value="Cytidine_deaminase-like"/>
</dbReference>
<dbReference type="InterPro" id="IPR015517">
    <property type="entry name" value="dCMP_deaminase-rel"/>
</dbReference>
<keyword evidence="3" id="KW-0378">Hydrolase</keyword>
<evidence type="ECO:0000256" key="3">
    <source>
        <dbReference type="ARBA" id="ARBA00022801"/>
    </source>
</evidence>
<dbReference type="PANTHER" id="PTHR11086">
    <property type="entry name" value="DEOXYCYTIDYLATE DEAMINASE-RELATED"/>
    <property type="match status" value="1"/>
</dbReference>